<reference evidence="7 8" key="1">
    <citation type="submission" date="2020-01" db="EMBL/GenBank/DDBJ databases">
        <title>Genome sequencing of strain KACC 21265.</title>
        <authorList>
            <person name="Heo J."/>
            <person name="Kim S.-J."/>
            <person name="Kim J.-S."/>
            <person name="Hong S.-B."/>
            <person name="Kwon S.-W."/>
        </authorList>
    </citation>
    <scope>NUCLEOTIDE SEQUENCE [LARGE SCALE GENOMIC DNA]</scope>
    <source>
        <strain evidence="7 8">KACC 21265</strain>
    </source>
</reference>
<sequence>MQDSNTIGGKDVAVHLHSYTNLAALPSTPPLVIVKGDGIHVVDDEGKRYVEGMSGLWCASLGFSNKRLADAGTQALNTLPYYHTFNQRTNPAVVELAERLLKLAPVPMSRVFFANSGSEANDSAVKMVWYYHNAIGKPEKKKIIARKRAYHGVTVAAASLGGLDANHRDFDLPLARFLHVDTPHHYYGAKPGETEDAFSTRLAEGLEQTILAEGPETVAAFIAEPVMGAGGVLVPPAGYFEKVQAVLAKYDILFIADEVICGFGRTGNMFGSTTFGMRPDILTCAKALSSGYVPISAVMVNAKVYDAIAANSGKIGTFGHGYTYSGHPVASAVALETLKVYEDEDILGNVAKVAPVFQAAARAFANRPMVGEVRGVGLIGAIELVADKAAHKPFAPEQKVGYRLAALALEEGVIVRAMGDAIGLCPPLIISAEQVTDMFARLARAFDKLEAEMLAKA</sequence>
<dbReference type="Pfam" id="PF00202">
    <property type="entry name" value="Aminotran_3"/>
    <property type="match status" value="1"/>
</dbReference>
<dbReference type="AlphaFoldDB" id="A0A857J1V3"/>
<evidence type="ECO:0000256" key="5">
    <source>
        <dbReference type="ARBA" id="ARBA00022898"/>
    </source>
</evidence>
<keyword evidence="4 7" id="KW-0808">Transferase</keyword>
<dbReference type="PROSITE" id="PS00600">
    <property type="entry name" value="AA_TRANSFER_CLASS_3"/>
    <property type="match status" value="1"/>
</dbReference>
<dbReference type="InterPro" id="IPR005814">
    <property type="entry name" value="Aminotrans_3"/>
</dbReference>
<proteinExistence type="inferred from homology"/>
<dbReference type="NCBIfam" id="NF005682">
    <property type="entry name" value="PRK07480.1"/>
    <property type="match status" value="1"/>
</dbReference>
<evidence type="ECO:0000313" key="8">
    <source>
        <dbReference type="Proteomes" id="UP000464787"/>
    </source>
</evidence>
<dbReference type="EMBL" id="CP047650">
    <property type="protein sequence ID" value="QHI97062.1"/>
    <property type="molecule type" value="Genomic_DNA"/>
</dbReference>
<keyword evidence="8" id="KW-1185">Reference proteome</keyword>
<dbReference type="InterPro" id="IPR015421">
    <property type="entry name" value="PyrdxlP-dep_Trfase_major"/>
</dbReference>
<comment type="cofactor">
    <cofactor evidence="1">
        <name>pyridoxal 5'-phosphate</name>
        <dbReference type="ChEBI" id="CHEBI:597326"/>
    </cofactor>
</comment>
<dbReference type="KEGG" id="xyk:GT347_03105"/>
<dbReference type="PIRSF" id="PIRSF000521">
    <property type="entry name" value="Transaminase_4ab_Lys_Orn"/>
    <property type="match status" value="1"/>
</dbReference>
<dbReference type="GO" id="GO:0004015">
    <property type="term" value="F:adenosylmethionine-8-amino-7-oxononanoate transaminase activity"/>
    <property type="evidence" value="ECO:0007669"/>
    <property type="project" value="TreeGrafter"/>
</dbReference>
<dbReference type="PANTHER" id="PTHR42684:SF3">
    <property type="entry name" value="ADENOSYLMETHIONINE-8-AMINO-7-OXONONANOATE AMINOTRANSFERASE"/>
    <property type="match status" value="1"/>
</dbReference>
<evidence type="ECO:0000313" key="7">
    <source>
        <dbReference type="EMBL" id="QHI97062.1"/>
    </source>
</evidence>
<dbReference type="GO" id="GO:0009448">
    <property type="term" value="P:gamma-aminobutyric acid metabolic process"/>
    <property type="evidence" value="ECO:0007669"/>
    <property type="project" value="TreeGrafter"/>
</dbReference>
<organism evidence="7 8">
    <name type="scientific">Xylophilus rhododendri</name>
    <dbReference type="NCBI Taxonomy" id="2697032"/>
    <lineage>
        <taxon>Bacteria</taxon>
        <taxon>Pseudomonadati</taxon>
        <taxon>Pseudomonadota</taxon>
        <taxon>Betaproteobacteria</taxon>
        <taxon>Burkholderiales</taxon>
        <taxon>Xylophilus</taxon>
    </lineage>
</organism>
<dbReference type="InterPro" id="IPR049704">
    <property type="entry name" value="Aminotrans_3_PPA_site"/>
</dbReference>
<dbReference type="SUPFAM" id="SSF53383">
    <property type="entry name" value="PLP-dependent transferases"/>
    <property type="match status" value="1"/>
</dbReference>
<evidence type="ECO:0000256" key="3">
    <source>
        <dbReference type="ARBA" id="ARBA00022576"/>
    </source>
</evidence>
<dbReference type="InterPro" id="IPR015424">
    <property type="entry name" value="PyrdxlP-dep_Trfase"/>
</dbReference>
<dbReference type="NCBIfam" id="NF004767">
    <property type="entry name" value="PRK06105.1"/>
    <property type="match status" value="1"/>
</dbReference>
<name>A0A857J1V3_9BURK</name>
<dbReference type="InterPro" id="IPR015422">
    <property type="entry name" value="PyrdxlP-dep_Trfase_small"/>
</dbReference>
<dbReference type="RefSeq" id="WP_160550580.1">
    <property type="nucleotide sequence ID" value="NZ_CP047650.1"/>
</dbReference>
<dbReference type="PANTHER" id="PTHR42684">
    <property type="entry name" value="ADENOSYLMETHIONINE-8-AMINO-7-OXONONANOATE AMINOTRANSFERASE"/>
    <property type="match status" value="1"/>
</dbReference>
<evidence type="ECO:0000256" key="4">
    <source>
        <dbReference type="ARBA" id="ARBA00022679"/>
    </source>
</evidence>
<dbReference type="GO" id="GO:0009102">
    <property type="term" value="P:biotin biosynthetic process"/>
    <property type="evidence" value="ECO:0007669"/>
    <property type="project" value="TreeGrafter"/>
</dbReference>
<dbReference type="FunFam" id="3.40.640.10:FF:000014">
    <property type="entry name" value="Adenosylmethionine-8-amino-7-oxononanoate aminotransferase, probable"/>
    <property type="match status" value="1"/>
</dbReference>
<protein>
    <submittedName>
        <fullName evidence="7">Aminotransferase class III-fold pyridoxal phosphate-dependent enzyme</fullName>
    </submittedName>
</protein>
<gene>
    <name evidence="7" type="ORF">GT347_03105</name>
</gene>
<evidence type="ECO:0000256" key="6">
    <source>
        <dbReference type="RuleBase" id="RU003560"/>
    </source>
</evidence>
<dbReference type="GO" id="GO:0030170">
    <property type="term" value="F:pyridoxal phosphate binding"/>
    <property type="evidence" value="ECO:0007669"/>
    <property type="project" value="InterPro"/>
</dbReference>
<comment type="similarity">
    <text evidence="2 6">Belongs to the class-III pyridoxal-phosphate-dependent aminotransferase family.</text>
</comment>
<dbReference type="Gene3D" id="3.90.1150.10">
    <property type="entry name" value="Aspartate Aminotransferase, domain 1"/>
    <property type="match status" value="1"/>
</dbReference>
<keyword evidence="3 7" id="KW-0032">Aminotransferase</keyword>
<dbReference type="Gene3D" id="3.40.640.10">
    <property type="entry name" value="Type I PLP-dependent aspartate aminotransferase-like (Major domain)"/>
    <property type="match status" value="1"/>
</dbReference>
<dbReference type="Proteomes" id="UP000464787">
    <property type="component" value="Chromosome"/>
</dbReference>
<evidence type="ECO:0000256" key="2">
    <source>
        <dbReference type="ARBA" id="ARBA00008954"/>
    </source>
</evidence>
<keyword evidence="5 6" id="KW-0663">Pyridoxal phosphate</keyword>
<evidence type="ECO:0000256" key="1">
    <source>
        <dbReference type="ARBA" id="ARBA00001933"/>
    </source>
</evidence>
<dbReference type="CDD" id="cd00610">
    <property type="entry name" value="OAT_like"/>
    <property type="match status" value="1"/>
</dbReference>
<accession>A0A857J1V3</accession>